<dbReference type="EMBL" id="JBBPBN010000020">
    <property type="protein sequence ID" value="KAK9017277.1"/>
    <property type="molecule type" value="Genomic_DNA"/>
</dbReference>
<comment type="similarity">
    <text evidence="2">Belongs to the RLP family.</text>
</comment>
<dbReference type="PANTHER" id="PTHR48063:SF48">
    <property type="entry name" value="LRR RECEPTOR-LIKE SERINE_THREONINE-PROTEIN KINASE FLS2"/>
    <property type="match status" value="1"/>
</dbReference>
<keyword evidence="6" id="KW-0732">Signal</keyword>
<dbReference type="InterPro" id="IPR046956">
    <property type="entry name" value="RLP23-like"/>
</dbReference>
<dbReference type="SUPFAM" id="SSF52058">
    <property type="entry name" value="L domain-like"/>
    <property type="match status" value="1"/>
</dbReference>
<dbReference type="InterPro" id="IPR032675">
    <property type="entry name" value="LRR_dom_sf"/>
</dbReference>
<protein>
    <recommendedName>
        <fullName evidence="12">Leucine-rich repeat-containing N-terminal plant-type domain-containing protein</fullName>
    </recommendedName>
</protein>
<keyword evidence="7" id="KW-0677">Repeat</keyword>
<dbReference type="Pfam" id="PF08263">
    <property type="entry name" value="LRRNT_2"/>
    <property type="match status" value="1"/>
</dbReference>
<dbReference type="InterPro" id="IPR013210">
    <property type="entry name" value="LRR_N_plant-typ"/>
</dbReference>
<evidence type="ECO:0000256" key="8">
    <source>
        <dbReference type="ARBA" id="ARBA00022989"/>
    </source>
</evidence>
<dbReference type="PANTHER" id="PTHR48063">
    <property type="entry name" value="LRR RECEPTOR-LIKE KINASE"/>
    <property type="match status" value="1"/>
</dbReference>
<keyword evidence="3" id="KW-1003">Cell membrane</keyword>
<organism evidence="13 14">
    <name type="scientific">Hibiscus sabdariffa</name>
    <name type="common">roselle</name>
    <dbReference type="NCBI Taxonomy" id="183260"/>
    <lineage>
        <taxon>Eukaryota</taxon>
        <taxon>Viridiplantae</taxon>
        <taxon>Streptophyta</taxon>
        <taxon>Embryophyta</taxon>
        <taxon>Tracheophyta</taxon>
        <taxon>Spermatophyta</taxon>
        <taxon>Magnoliopsida</taxon>
        <taxon>eudicotyledons</taxon>
        <taxon>Gunneridae</taxon>
        <taxon>Pentapetalae</taxon>
        <taxon>rosids</taxon>
        <taxon>malvids</taxon>
        <taxon>Malvales</taxon>
        <taxon>Malvaceae</taxon>
        <taxon>Malvoideae</taxon>
        <taxon>Hibiscus</taxon>
    </lineage>
</organism>
<reference evidence="13 14" key="1">
    <citation type="journal article" date="2024" name="G3 (Bethesda)">
        <title>Genome assembly of Hibiscus sabdariffa L. provides insights into metabolisms of medicinal natural products.</title>
        <authorList>
            <person name="Kim T."/>
        </authorList>
    </citation>
    <scope>NUCLEOTIDE SEQUENCE [LARGE SCALE GENOMIC DNA]</scope>
    <source>
        <strain evidence="13">TK-2024</strain>
        <tissue evidence="13">Old leaves</tissue>
    </source>
</reference>
<keyword evidence="14" id="KW-1185">Reference proteome</keyword>
<evidence type="ECO:0000313" key="14">
    <source>
        <dbReference type="Proteomes" id="UP001396334"/>
    </source>
</evidence>
<accession>A0ABR2RWB4</accession>
<dbReference type="PRINTS" id="PR00019">
    <property type="entry name" value="LEURICHRPT"/>
</dbReference>
<keyword evidence="5" id="KW-0812">Transmembrane</keyword>
<evidence type="ECO:0000256" key="9">
    <source>
        <dbReference type="ARBA" id="ARBA00023136"/>
    </source>
</evidence>
<proteinExistence type="inferred from homology"/>
<keyword evidence="11" id="KW-0325">Glycoprotein</keyword>
<gene>
    <name evidence="13" type="ORF">V6N11_079757</name>
</gene>
<evidence type="ECO:0000256" key="6">
    <source>
        <dbReference type="ARBA" id="ARBA00022729"/>
    </source>
</evidence>
<dbReference type="SUPFAM" id="SSF52047">
    <property type="entry name" value="RNI-like"/>
    <property type="match status" value="1"/>
</dbReference>
<comment type="subcellular location">
    <subcellularLocation>
        <location evidence="1">Cell membrane</location>
        <topology evidence="1">Single-pass type I membrane protein</topology>
    </subcellularLocation>
</comment>
<evidence type="ECO:0000256" key="3">
    <source>
        <dbReference type="ARBA" id="ARBA00022475"/>
    </source>
</evidence>
<keyword evidence="10" id="KW-0675">Receptor</keyword>
<evidence type="ECO:0000313" key="13">
    <source>
        <dbReference type="EMBL" id="KAK9017277.1"/>
    </source>
</evidence>
<dbReference type="PROSITE" id="PS51450">
    <property type="entry name" value="LRR"/>
    <property type="match status" value="1"/>
</dbReference>
<dbReference type="Pfam" id="PF00560">
    <property type="entry name" value="LRR_1"/>
    <property type="match status" value="4"/>
</dbReference>
<keyword evidence="9" id="KW-0472">Membrane</keyword>
<evidence type="ECO:0000259" key="12">
    <source>
        <dbReference type="Pfam" id="PF08263"/>
    </source>
</evidence>
<evidence type="ECO:0000256" key="10">
    <source>
        <dbReference type="ARBA" id="ARBA00023170"/>
    </source>
</evidence>
<dbReference type="InterPro" id="IPR003591">
    <property type="entry name" value="Leu-rich_rpt_typical-subtyp"/>
</dbReference>
<comment type="caution">
    <text evidence="13">The sequence shown here is derived from an EMBL/GenBank/DDBJ whole genome shotgun (WGS) entry which is preliminary data.</text>
</comment>
<dbReference type="SMART" id="SM00369">
    <property type="entry name" value="LRR_TYP"/>
    <property type="match status" value="8"/>
</dbReference>
<evidence type="ECO:0000256" key="5">
    <source>
        <dbReference type="ARBA" id="ARBA00022692"/>
    </source>
</evidence>
<dbReference type="Proteomes" id="UP001396334">
    <property type="component" value="Unassembled WGS sequence"/>
</dbReference>
<evidence type="ECO:0000256" key="4">
    <source>
        <dbReference type="ARBA" id="ARBA00022614"/>
    </source>
</evidence>
<dbReference type="InterPro" id="IPR001611">
    <property type="entry name" value="Leu-rich_rpt"/>
</dbReference>
<keyword evidence="8" id="KW-1133">Transmembrane helix</keyword>
<keyword evidence="4" id="KW-0433">Leucine-rich repeat</keyword>
<name>A0ABR2RWB4_9ROSI</name>
<sequence>MVGIIEIMRAAVTNALFGSLFVIAAAICFSCSDAFCIESEREALLKLKKDLIDPSNRLSSWVERGDCCEWNGVFCNNLTGHVTQLHLDASPFSTPDDDAPFFELKAYQRPNLGGTINPFLLQLKHLNSLDLSNNNFSSIQIPDFFGLLGSLTYLNLSHALFHGAIPHNLGNLSSCIILISEYLDLSHVNLHSASDWLQVTFILPSLLELHLSDCGLEADSSPISVNSTKSLAVLDLSENYLSSVPMSIFSFQGEISSAIGNLSSLIHLDISNNMLEGRLPISLENLCKLKEMDLFSNEIDQDITEILQSFSRCSLDCLESLNMANNQLSGHLTDQLGKFRNLAYMSLAQNKISGPIPLSVGELSSLKLFDVSENQLNDFAHNNLSGVVPKCFSNLNAMATKDNLIISWVIPFRDKEIYLRALLVLKGREDEYSTILGLVTSLDLSANGLTGEIPKELGALIGLRSLNLSENLLTGNIPDSIGSMESMESLDLSMNRLYGRIPSSLSNLNFLNHFNVSYNNLT</sequence>
<dbReference type="Gene3D" id="3.80.10.10">
    <property type="entry name" value="Ribonuclease Inhibitor"/>
    <property type="match status" value="3"/>
</dbReference>
<evidence type="ECO:0000256" key="2">
    <source>
        <dbReference type="ARBA" id="ARBA00009592"/>
    </source>
</evidence>
<feature type="domain" description="Leucine-rich repeat-containing N-terminal plant-type" evidence="12">
    <location>
        <begin position="38"/>
        <end position="76"/>
    </location>
</feature>
<evidence type="ECO:0000256" key="1">
    <source>
        <dbReference type="ARBA" id="ARBA00004251"/>
    </source>
</evidence>
<dbReference type="Pfam" id="PF13855">
    <property type="entry name" value="LRR_8"/>
    <property type="match status" value="1"/>
</dbReference>
<evidence type="ECO:0000256" key="7">
    <source>
        <dbReference type="ARBA" id="ARBA00022737"/>
    </source>
</evidence>
<evidence type="ECO:0000256" key="11">
    <source>
        <dbReference type="ARBA" id="ARBA00023180"/>
    </source>
</evidence>